<name>A0ABS9ENZ8_9BACT</name>
<keyword evidence="4" id="KW-1185">Reference proteome</keyword>
<evidence type="ECO:0000256" key="1">
    <source>
        <dbReference type="ARBA" id="ARBA00008791"/>
    </source>
</evidence>
<protein>
    <submittedName>
        <fullName evidence="3">Universal stress protein</fullName>
    </submittedName>
</protein>
<dbReference type="CDD" id="cd00293">
    <property type="entry name" value="USP-like"/>
    <property type="match status" value="1"/>
</dbReference>
<dbReference type="InterPro" id="IPR006016">
    <property type="entry name" value="UspA"/>
</dbReference>
<dbReference type="PANTHER" id="PTHR46268">
    <property type="entry name" value="STRESS RESPONSE PROTEIN NHAX"/>
    <property type="match status" value="1"/>
</dbReference>
<dbReference type="SUPFAM" id="SSF52402">
    <property type="entry name" value="Adenine nucleotide alpha hydrolases-like"/>
    <property type="match status" value="2"/>
</dbReference>
<comment type="caution">
    <text evidence="3">The sequence shown here is derived from an EMBL/GenBank/DDBJ whole genome shotgun (WGS) entry which is preliminary data.</text>
</comment>
<feature type="domain" description="UspA" evidence="2">
    <location>
        <begin position="1"/>
        <end position="99"/>
    </location>
</feature>
<sequence>MFRKILYPSDLSERSERDLKWVATHLTERSEEIVAVHVVSTSIGVETPSVVSGAQEILKEMCERSIPNGVPFRFYVEAGEKDEVFSAIVRREDFSVAVITVSPDTAIVPLVQSLGLPQLILRWNTPPTIPGDILKNVVVATDLEVNRTQDILDGVKKVLDKRQKETRITLLHGVPMEDASMAHGLFNQASKAMEAAKEEVEMWNDLVETKLVGGQTEEELPKAIVDLSTSLLVLGLPLKTDIWQLILGNTAEALVERTRCPILIIPTE</sequence>
<accession>A0ABS9ENZ8</accession>
<feature type="domain" description="UspA" evidence="2">
    <location>
        <begin position="135"/>
        <end position="266"/>
    </location>
</feature>
<evidence type="ECO:0000313" key="3">
    <source>
        <dbReference type="EMBL" id="MCF4142918.1"/>
    </source>
</evidence>
<dbReference type="Pfam" id="PF00582">
    <property type="entry name" value="Usp"/>
    <property type="match status" value="2"/>
</dbReference>
<dbReference type="EMBL" id="JAKGUD010000009">
    <property type="protein sequence ID" value="MCF4142918.1"/>
    <property type="molecule type" value="Genomic_DNA"/>
</dbReference>
<organism evidence="3 4">
    <name type="scientific">Dethiosulfovibrio marinus</name>
    <dbReference type="NCBI Taxonomy" id="133532"/>
    <lineage>
        <taxon>Bacteria</taxon>
        <taxon>Thermotogati</taxon>
        <taxon>Synergistota</taxon>
        <taxon>Synergistia</taxon>
        <taxon>Synergistales</taxon>
        <taxon>Dethiosulfovibrionaceae</taxon>
        <taxon>Dethiosulfovibrio</taxon>
    </lineage>
</organism>
<evidence type="ECO:0000313" key="4">
    <source>
        <dbReference type="Proteomes" id="UP001200430"/>
    </source>
</evidence>
<dbReference type="RefSeq" id="WP_236099636.1">
    <property type="nucleotide sequence ID" value="NZ_JAKGUD010000009.1"/>
</dbReference>
<gene>
    <name evidence="3" type="ORF">L2W38_08805</name>
</gene>
<comment type="similarity">
    <text evidence="1">Belongs to the universal stress protein A family.</text>
</comment>
<dbReference type="InterPro" id="IPR006015">
    <property type="entry name" value="Universal_stress_UspA"/>
</dbReference>
<evidence type="ECO:0000259" key="2">
    <source>
        <dbReference type="Pfam" id="PF00582"/>
    </source>
</evidence>
<dbReference type="PRINTS" id="PR01438">
    <property type="entry name" value="UNVRSLSTRESS"/>
</dbReference>
<dbReference type="Proteomes" id="UP001200430">
    <property type="component" value="Unassembled WGS sequence"/>
</dbReference>
<reference evidence="3 4" key="1">
    <citation type="submission" date="2022-01" db="EMBL/GenBank/DDBJ databases">
        <title>Dethiosulfovibrio faecalis sp. nov., a novel proteolytic, non-sulfur-reducing bacterium isolated from a marine aquaculture solid waste bioreactor.</title>
        <authorList>
            <person name="Grabowski S."/>
            <person name="Apolinario E."/>
            <person name="Schneider N."/>
            <person name="Marshall C.W."/>
            <person name="Sowers K.R."/>
        </authorList>
    </citation>
    <scope>NUCLEOTIDE SEQUENCE [LARGE SCALE GENOMIC DNA]</scope>
    <source>
        <strain evidence="3 4">DSM 12537</strain>
    </source>
</reference>
<dbReference type="InterPro" id="IPR014729">
    <property type="entry name" value="Rossmann-like_a/b/a_fold"/>
</dbReference>
<proteinExistence type="inferred from homology"/>
<dbReference type="PANTHER" id="PTHR46268:SF26">
    <property type="entry name" value="UNIVERSAL STRESS PROTEIN MJ0577"/>
    <property type="match status" value="1"/>
</dbReference>
<dbReference type="Gene3D" id="3.40.50.620">
    <property type="entry name" value="HUPs"/>
    <property type="match status" value="2"/>
</dbReference>